<feature type="compositionally biased region" description="Basic and acidic residues" evidence="1">
    <location>
        <begin position="816"/>
        <end position="829"/>
    </location>
</feature>
<dbReference type="PANTHER" id="PTHR33775">
    <property type="entry name" value="CARDIAC-ENRICHED FHL2-INTERACTING PROTEIN-RELATED"/>
    <property type="match status" value="1"/>
</dbReference>
<feature type="compositionally biased region" description="Polar residues" evidence="1">
    <location>
        <begin position="1600"/>
        <end position="1616"/>
    </location>
</feature>
<feature type="compositionally biased region" description="Polar residues" evidence="1">
    <location>
        <begin position="1538"/>
        <end position="1549"/>
    </location>
</feature>
<evidence type="ECO:0000313" key="4">
    <source>
        <dbReference type="Proteomes" id="UP000261500"/>
    </source>
</evidence>
<dbReference type="Ensembl" id="ENSPLAT00000008988.1">
    <property type="protein sequence ID" value="ENSPLAP00000022221.1"/>
    <property type="gene ID" value="ENSPLAG00000006582.1"/>
</dbReference>
<dbReference type="GO" id="GO:0030018">
    <property type="term" value="C:Z disc"/>
    <property type="evidence" value="ECO:0007669"/>
    <property type="project" value="TreeGrafter"/>
</dbReference>
<dbReference type="RefSeq" id="XP_014900516.1">
    <property type="nucleotide sequence ID" value="XM_015045030.1"/>
</dbReference>
<dbReference type="InterPro" id="IPR052303">
    <property type="entry name" value="CEFIP"/>
</dbReference>
<feature type="region of interest" description="Disordered" evidence="1">
    <location>
        <begin position="1141"/>
        <end position="1177"/>
    </location>
</feature>
<feature type="compositionally biased region" description="Low complexity" evidence="1">
    <location>
        <begin position="1649"/>
        <end position="1658"/>
    </location>
</feature>
<dbReference type="STRING" id="48699.ENSPLAP00000022221"/>
<dbReference type="GeneID" id="106955071"/>
<feature type="compositionally biased region" description="Basic residues" evidence="1">
    <location>
        <begin position="830"/>
        <end position="839"/>
    </location>
</feature>
<feature type="compositionally biased region" description="Low complexity" evidence="1">
    <location>
        <begin position="1871"/>
        <end position="1884"/>
    </location>
</feature>
<feature type="region of interest" description="Disordered" evidence="1">
    <location>
        <begin position="1839"/>
        <end position="1885"/>
    </location>
</feature>
<dbReference type="GeneTree" id="ENSGT00730000111333"/>
<feature type="compositionally biased region" description="Basic and acidic residues" evidence="1">
    <location>
        <begin position="307"/>
        <end position="317"/>
    </location>
</feature>
<reference evidence="3" key="1">
    <citation type="submission" date="2025-08" db="UniProtKB">
        <authorList>
            <consortium name="Ensembl"/>
        </authorList>
    </citation>
    <scope>IDENTIFICATION</scope>
</reference>
<organism evidence="3 4">
    <name type="scientific">Poecilia latipinna</name>
    <name type="common">sailfin molly</name>
    <dbReference type="NCBI Taxonomy" id="48699"/>
    <lineage>
        <taxon>Eukaryota</taxon>
        <taxon>Metazoa</taxon>
        <taxon>Chordata</taxon>
        <taxon>Craniata</taxon>
        <taxon>Vertebrata</taxon>
        <taxon>Euteleostomi</taxon>
        <taxon>Actinopterygii</taxon>
        <taxon>Neopterygii</taxon>
        <taxon>Teleostei</taxon>
        <taxon>Neoteleostei</taxon>
        <taxon>Acanthomorphata</taxon>
        <taxon>Ovalentaria</taxon>
        <taxon>Atherinomorphae</taxon>
        <taxon>Cyprinodontiformes</taxon>
        <taxon>Poeciliidae</taxon>
        <taxon>Poeciliinae</taxon>
        <taxon>Poecilia</taxon>
    </lineage>
</organism>
<evidence type="ECO:0000313" key="3">
    <source>
        <dbReference type="Ensembl" id="ENSPLAP00000022221.1"/>
    </source>
</evidence>
<feature type="compositionally biased region" description="Basic and acidic residues" evidence="1">
    <location>
        <begin position="1160"/>
        <end position="1177"/>
    </location>
</feature>
<dbReference type="GO" id="GO:0070886">
    <property type="term" value="P:positive regulation of calcineurin-NFAT signaling cascade"/>
    <property type="evidence" value="ECO:0007669"/>
    <property type="project" value="TreeGrafter"/>
</dbReference>
<feature type="region of interest" description="Disordered" evidence="1">
    <location>
        <begin position="283"/>
        <end position="349"/>
    </location>
</feature>
<dbReference type="Pfam" id="PF15232">
    <property type="entry name" value="DUF4585"/>
    <property type="match status" value="1"/>
</dbReference>
<feature type="domain" description="DUF4585" evidence="2">
    <location>
        <begin position="1895"/>
        <end position="1965"/>
    </location>
</feature>
<feature type="compositionally biased region" description="Basic and acidic residues" evidence="1">
    <location>
        <begin position="78"/>
        <end position="100"/>
    </location>
</feature>
<feature type="compositionally biased region" description="Basic and acidic residues" evidence="1">
    <location>
        <begin position="1839"/>
        <end position="1849"/>
    </location>
</feature>
<feature type="compositionally biased region" description="Basic and acidic residues" evidence="1">
    <location>
        <begin position="728"/>
        <end position="751"/>
    </location>
</feature>
<evidence type="ECO:0000259" key="2">
    <source>
        <dbReference type="Pfam" id="PF15232"/>
    </source>
</evidence>
<feature type="compositionally biased region" description="Polar residues" evidence="1">
    <location>
        <begin position="474"/>
        <end position="493"/>
    </location>
</feature>
<feature type="compositionally biased region" description="Polar residues" evidence="1">
    <location>
        <begin position="714"/>
        <end position="723"/>
    </location>
</feature>
<feature type="compositionally biased region" description="Basic and acidic residues" evidence="1">
    <location>
        <begin position="1700"/>
        <end position="1745"/>
    </location>
</feature>
<keyword evidence="4" id="KW-1185">Reference proteome</keyword>
<accession>A0A3B3VB95</accession>
<feature type="region of interest" description="Disordered" evidence="1">
    <location>
        <begin position="1538"/>
        <end position="1777"/>
    </location>
</feature>
<feature type="compositionally biased region" description="Basic and acidic residues" evidence="1">
    <location>
        <begin position="1055"/>
        <end position="1064"/>
    </location>
</feature>
<feature type="region of interest" description="Disordered" evidence="1">
    <location>
        <begin position="647"/>
        <end position="666"/>
    </location>
</feature>
<proteinExistence type="predicted"/>
<feature type="compositionally biased region" description="Pro residues" evidence="1">
    <location>
        <begin position="288"/>
        <end position="303"/>
    </location>
</feature>
<feature type="region of interest" description="Disordered" evidence="1">
    <location>
        <begin position="78"/>
        <end position="109"/>
    </location>
</feature>
<feature type="compositionally biased region" description="Basic and acidic residues" evidence="1">
    <location>
        <begin position="1665"/>
        <end position="1675"/>
    </location>
</feature>
<evidence type="ECO:0000256" key="1">
    <source>
        <dbReference type="SAM" id="MobiDB-lite"/>
    </source>
</evidence>
<feature type="region of interest" description="Disordered" evidence="1">
    <location>
        <begin position="455"/>
        <end position="502"/>
    </location>
</feature>
<dbReference type="Proteomes" id="UP000261500">
    <property type="component" value="Unplaced"/>
</dbReference>
<reference evidence="3" key="2">
    <citation type="submission" date="2025-09" db="UniProtKB">
        <authorList>
            <consortium name="Ensembl"/>
        </authorList>
    </citation>
    <scope>IDENTIFICATION</scope>
</reference>
<name>A0A3B3VB95_9TELE</name>
<dbReference type="KEGG" id="plai:106955071"/>
<dbReference type="InterPro" id="IPR027838">
    <property type="entry name" value="DUF4585"/>
</dbReference>
<dbReference type="PANTHER" id="PTHR33775:SF2">
    <property type="entry name" value="CARDIAC-ENRICHED FHL2-INTERACTING PROTEIN"/>
    <property type="match status" value="1"/>
</dbReference>
<feature type="compositionally biased region" description="Polar residues" evidence="1">
    <location>
        <begin position="1563"/>
        <end position="1579"/>
    </location>
</feature>
<feature type="compositionally biased region" description="Polar residues" evidence="1">
    <location>
        <begin position="764"/>
        <end position="777"/>
    </location>
</feature>
<dbReference type="OrthoDB" id="8945866at2759"/>
<feature type="region of interest" description="Disordered" evidence="1">
    <location>
        <begin position="1042"/>
        <end position="1084"/>
    </location>
</feature>
<feature type="region of interest" description="Disordered" evidence="1">
    <location>
        <begin position="707"/>
        <end position="839"/>
    </location>
</feature>
<sequence>MSCVEKRHINHRMGSMLHHRFPNGFTDLFMDETDREVSTLTDRAFRSLCVGDDAVYNDEFLYGYSPYSCLKPLAGEPFKKNPHKESKKAGQHKQDKDDAQPCKQQQQDDISHMSSFLKVLSVTEERNGGMTDSNGESWDKSALRSIERELSEFSSDYHTSITNRHYENNKSGCGSSNKKCKDVNLPSGNLTKIKNAKSTAKLRKLNIKNFFLHSEFSPFQTWTDLNRYPFGQDGTVTDILCADNVPKWYDLPFYKELTEAHTSEMLHTEEVQSCQKVRVELSTAKVPEPSPAPPPPKVMPKPAAPLAEKRCSSDGGDKTAAPWRRNGPRAKSVIPANQLRKPPQESNSKPMDENIVVVKKDTESVEVKAVQEASSSASTPFSISQLMTPVIPSRQPTETSEILQAVLSPSVLDLLSRPHSEAKVTPEPPVKRETYKSLASSILFNLKDNRKRVKSRYSPHKFKTLELSEGGVQSPPSDNANHPPSEGSDSGLSTPAKDGQTVSGPVLEHIVSPSNVEFTGHCNDKPLSDDYLLANLLQTKCDADNSNLGEENSISSFLSSKKNKSPMAKKQNYPSLNLYKKANPVDSDLKYLQVPPSNNASINADLMINAKNRELSPNALPTNTGLSPSTLNVIKDYSPTISPHILERGGLSSGEKTQPNVPEKTEWPVKDTKDFAVQLASQEDDTGGQTISTTNVIRAAKEAINAAKNKARSASHSDSNSKQIPDADVMRQKERDQRVSKEPFESRRDSLVTENNYGLLLNEPSDTTLVSKSSNISKEPPPVPKRTFTKSDLQLCLSPDKQRRRYADKASNSDLVDAKPDLPNKEHGPVHKQGKPKHVFSSRQNNFIKHQRCTLTDDEQAKESNLNVNAKMEADVEVKSVGDIRDSEHIFNDLQALKELERARLGDRMLENVKNKQEVFNIEEEAKVKNNLISRELRNIKRGMLSMRGNTSAKRKIFAEKEQSKQEVFTKVDSNVVVNKALVNNNYDKAKMALEEIISERERRNKFTEQEAVVASENNILDEGCETWLQDGKACKDYMTRPREEKNNSTSPLQEKNRKQRLGDLRVTSQPRPAETLGLGSREALPDVNKAGNEQHLHLKVKDKDVGERLVDNHAHNCNVSLPETAGQVYKDGKVYLINERKDKDLNVPPVPPRSKKGVSRGDGRTTSDKDLLGGYDKNENFERSEEQSCDIKTGPKIYVSADTEEALPSQRETSLKEMEDEVKNTAAVAFTYGVVNNSVINTSPKREVTAGSHANAQESCKVKRKAPLKPDHLIKQDDDLIKNFKPDEHFKIISEDVTIDAEELSEIPKNIVSPLLLIKGVSVAQSPPDQASLSSKSSYFSVESTLHRTTETESNVFHSLENSPAEVEEVIELGQRSNSNGGGVGYCCLSDHESELEGMNKRLKSTQNQPELQHMDSMDTNIVITDERLGNEESNSTTSSSSTFSPTLGIPALFKVKDNSFNSKTKKPVLPWSPRGINSVSDKIDKELNQSRENPELSLVNDISTNNIIITPPEDFKPIEISATKSPQFLTVSSDIRNESPRTSQVGNSLLVPQEEERFSRVTPSSEDIESLPTSTADPTDDAVTNAKVLEESEMTKNIGEQSGFISSGNDSQTGLPKPPAVLPKSEKAVQKAIKLTNRRMKKEESQKSSQKSSQSSGKHKAEKVRSDKSEHKSSGNAKTGRSSEKKHKDGSHHNSNNHRNDNNPQRESHNENHNQNKVETNNRTRRQSRDSVEGNSQRTDERPNLASERQGRSTIRHPREKPEHRDYSSDSVISNVPVYKAHIGDRPVSDRPFNRSQSIDRYLGGKVERRLSADIPASEKLEPRTQRIEKSIMHELQQRGRAADKQSRGVPLRRSQSIDAYSTEIPPLSRQSSQTSQFSRQSSMEHAILTQSIPMTQRKLLQDPNSGQYFFVDLPVQVKTKTFFDPGTGSYVQLPVQPPDGGVPQAPHVEVLTSPLVVYHSFVPVPLSPMAPKANVQATLVEPNGLEQRHQERGRKMHIKEGHPYIESAYGQQELMLGEFLGTEELDCPC</sequence>
<protein>
    <recommendedName>
        <fullName evidence="2">DUF4585 domain-containing protein</fullName>
    </recommendedName>
</protein>